<evidence type="ECO:0000256" key="7">
    <source>
        <dbReference type="ARBA" id="ARBA00022801"/>
    </source>
</evidence>
<dbReference type="InterPro" id="IPR015797">
    <property type="entry name" value="NUDIX_hydrolase-like_dom_sf"/>
</dbReference>
<evidence type="ECO:0000256" key="16">
    <source>
        <dbReference type="ARBA" id="ARBA00049264"/>
    </source>
</evidence>
<dbReference type="Pfam" id="PF09297">
    <property type="entry name" value="Zn_ribbon_NUD"/>
    <property type="match status" value="1"/>
</dbReference>
<dbReference type="Gene3D" id="3.90.79.10">
    <property type="entry name" value="Nucleoside Triphosphate Pyrophosphohydrolase"/>
    <property type="match status" value="1"/>
</dbReference>
<evidence type="ECO:0000256" key="14">
    <source>
        <dbReference type="ARBA" id="ARBA00047501"/>
    </source>
</evidence>
<dbReference type="GO" id="GO:0016462">
    <property type="term" value="F:pyrophosphatase activity"/>
    <property type="evidence" value="ECO:0007669"/>
    <property type="project" value="UniProtKB-ARBA"/>
</dbReference>
<dbReference type="Pfam" id="PF00293">
    <property type="entry name" value="NUDIX"/>
    <property type="match status" value="1"/>
</dbReference>
<accession>A0AA41MSR7</accession>
<dbReference type="GO" id="GO:0005739">
    <property type="term" value="C:mitochondrion"/>
    <property type="evidence" value="ECO:0007669"/>
    <property type="project" value="UniProtKB-SubCell"/>
</dbReference>
<keyword evidence="9" id="KW-0521">NADP</keyword>
<evidence type="ECO:0000256" key="10">
    <source>
        <dbReference type="ARBA" id="ARBA00022946"/>
    </source>
</evidence>
<dbReference type="Proteomes" id="UP001166674">
    <property type="component" value="Unassembled WGS sequence"/>
</dbReference>
<dbReference type="SUPFAM" id="SSF55811">
    <property type="entry name" value="Nudix"/>
    <property type="match status" value="1"/>
</dbReference>
<comment type="catalytic activity">
    <reaction evidence="14">
        <text>NADPH + H2O = reduced beta-nicotinamide D-ribonucleotide + adenosine 2',5'-bisphosphate + 2 H(+)</text>
        <dbReference type="Rhea" id="RHEA:60820"/>
        <dbReference type="ChEBI" id="CHEBI:15377"/>
        <dbReference type="ChEBI" id="CHEBI:15378"/>
        <dbReference type="ChEBI" id="CHEBI:57783"/>
        <dbReference type="ChEBI" id="CHEBI:90832"/>
        <dbReference type="ChEBI" id="CHEBI:194156"/>
    </reaction>
    <physiologicalReaction direction="left-to-right" evidence="14">
        <dbReference type="Rhea" id="RHEA:60821"/>
    </physiologicalReaction>
</comment>
<protein>
    <recommendedName>
        <fullName evidence="18">NAD(P)H pyrophosphatase NUDT13, mitochondrial</fullName>
        <ecNumber evidence="5">3.6.1.22</ecNumber>
    </recommendedName>
    <alternativeName>
        <fullName evidence="19">Nucleoside diphosphate-linked moiety X motif 13</fullName>
    </alternativeName>
</protein>
<dbReference type="PROSITE" id="PS00893">
    <property type="entry name" value="NUDIX_BOX"/>
    <property type="match status" value="1"/>
</dbReference>
<keyword evidence="23" id="KW-1185">Reference proteome</keyword>
<feature type="region of interest" description="Disordered" evidence="20">
    <location>
        <begin position="58"/>
        <end position="99"/>
    </location>
</feature>
<evidence type="ECO:0000256" key="5">
    <source>
        <dbReference type="ARBA" id="ARBA00012381"/>
    </source>
</evidence>
<evidence type="ECO:0000313" key="23">
    <source>
        <dbReference type="Proteomes" id="UP001166674"/>
    </source>
</evidence>
<dbReference type="Gene3D" id="3.90.79.20">
    <property type="match status" value="1"/>
</dbReference>
<comment type="cofactor">
    <cofactor evidence="2">
        <name>Mg(2+)</name>
        <dbReference type="ChEBI" id="CHEBI:18420"/>
    </cofactor>
</comment>
<dbReference type="InterPro" id="IPR020084">
    <property type="entry name" value="NUDIX_hydrolase_CS"/>
</dbReference>
<dbReference type="Pfam" id="PF09296">
    <property type="entry name" value="NUDIX-like"/>
    <property type="match status" value="1"/>
</dbReference>
<evidence type="ECO:0000256" key="20">
    <source>
        <dbReference type="SAM" id="MobiDB-lite"/>
    </source>
</evidence>
<evidence type="ECO:0000256" key="3">
    <source>
        <dbReference type="ARBA" id="ARBA00004173"/>
    </source>
</evidence>
<comment type="caution">
    <text evidence="22">The sequence shown here is derived from an EMBL/GenBank/DDBJ whole genome shotgun (WGS) entry which is preliminary data.</text>
</comment>
<dbReference type="CDD" id="cd03429">
    <property type="entry name" value="NUDIX_NADH_pyrophosphatase_Nudt13"/>
    <property type="match status" value="1"/>
</dbReference>
<evidence type="ECO:0000256" key="12">
    <source>
        <dbReference type="ARBA" id="ARBA00023128"/>
    </source>
</evidence>
<comment type="catalytic activity">
    <reaction evidence="15">
        <text>NAD(+) + H2O = beta-nicotinamide D-ribonucleotide + AMP + 2 H(+)</text>
        <dbReference type="Rhea" id="RHEA:11800"/>
        <dbReference type="ChEBI" id="CHEBI:14649"/>
        <dbReference type="ChEBI" id="CHEBI:15377"/>
        <dbReference type="ChEBI" id="CHEBI:15378"/>
        <dbReference type="ChEBI" id="CHEBI:57540"/>
        <dbReference type="ChEBI" id="CHEBI:456215"/>
        <dbReference type="EC" id="3.6.1.22"/>
    </reaction>
    <physiologicalReaction direction="left-to-right" evidence="15">
        <dbReference type="Rhea" id="RHEA:11801"/>
    </physiologicalReaction>
</comment>
<organism evidence="22 23">
    <name type="scientific">Sciurus carolinensis</name>
    <name type="common">Eastern gray squirrel</name>
    <dbReference type="NCBI Taxonomy" id="30640"/>
    <lineage>
        <taxon>Eukaryota</taxon>
        <taxon>Metazoa</taxon>
        <taxon>Chordata</taxon>
        <taxon>Craniata</taxon>
        <taxon>Vertebrata</taxon>
        <taxon>Euteleostomi</taxon>
        <taxon>Mammalia</taxon>
        <taxon>Eutheria</taxon>
        <taxon>Euarchontoglires</taxon>
        <taxon>Glires</taxon>
        <taxon>Rodentia</taxon>
        <taxon>Sciuromorpha</taxon>
        <taxon>Sciuridae</taxon>
        <taxon>Sciurinae</taxon>
        <taxon>Sciurini</taxon>
        <taxon>Sciurus</taxon>
    </lineage>
</organism>
<evidence type="ECO:0000256" key="15">
    <source>
        <dbReference type="ARBA" id="ARBA00049196"/>
    </source>
</evidence>
<keyword evidence="6" id="KW-0479">Metal-binding</keyword>
<keyword evidence="8" id="KW-0460">Magnesium</keyword>
<proteinExistence type="inferred from homology"/>
<dbReference type="PROSITE" id="PS51462">
    <property type="entry name" value="NUDIX"/>
    <property type="match status" value="1"/>
</dbReference>
<keyword evidence="12" id="KW-0496">Mitochondrion</keyword>
<evidence type="ECO:0000256" key="9">
    <source>
        <dbReference type="ARBA" id="ARBA00022857"/>
    </source>
</evidence>
<sequence>MLTICDCGGQKPTPHPRVPLGLVSEHQVRKELGKINRAIPPREGTFKKVLVPGAGTEAAAAPTVRGGTGAEVGRGAPSRAAGPAGQHEGTGRGAASPAGKVPRDLTMSLYCRIAFRGKSFCCYRLLSTYVTKTRYLFELKEDDDACKKAQQTGTFYLFHSLAPLLQTSEHRYLVPRFSLSELERLLSKFGQNAQRIEDSVLIGCSEQHEAWFALDLGLNSSSSTHASLPKSEMETELKGSFIELRKALFQLNPVDSSLLFTAQSLLHWHDGHQFCSRSGQPTKKNMAGSKRVCPSNKIIYYPQMAPVVITLVSDGTRCLLARQSSFPKGLYSALAGFCDMGESVEEAVRREVAEEVGLELERLQYSASQHWPFPNSSLMIACHATVKPGQTEIQVNLRELEAAAWFSYAEVAAALKRKGTYIQQQNQSFPFSVPPKLAIAHQLIKEWVEKHACSSLPD</sequence>
<dbReference type="GO" id="GO:0046872">
    <property type="term" value="F:metal ion binding"/>
    <property type="evidence" value="ECO:0007669"/>
    <property type="project" value="UniProtKB-KW"/>
</dbReference>
<dbReference type="NCBIfam" id="NF001299">
    <property type="entry name" value="PRK00241.1"/>
    <property type="match status" value="1"/>
</dbReference>
<comment type="subcellular location">
    <subcellularLocation>
        <location evidence="3">Mitochondrion</location>
    </subcellularLocation>
</comment>
<dbReference type="EC" id="3.6.1.22" evidence="5"/>
<feature type="domain" description="Nudix hydrolase" evidence="21">
    <location>
        <begin position="302"/>
        <end position="429"/>
    </location>
</feature>
<dbReference type="InterPro" id="IPR049734">
    <property type="entry name" value="NudC-like_C"/>
</dbReference>
<comment type="similarity">
    <text evidence="4">Belongs to the Nudix hydrolase family.</text>
</comment>
<keyword evidence="11" id="KW-0520">NAD</keyword>
<dbReference type="InterPro" id="IPR015375">
    <property type="entry name" value="NADH_PPase-like_N"/>
</dbReference>
<evidence type="ECO:0000256" key="4">
    <source>
        <dbReference type="ARBA" id="ARBA00005582"/>
    </source>
</evidence>
<feature type="compositionally biased region" description="Low complexity" evidence="20">
    <location>
        <begin position="73"/>
        <end position="85"/>
    </location>
</feature>
<comment type="cofactor">
    <cofactor evidence="1">
        <name>Mn(2+)</name>
        <dbReference type="ChEBI" id="CHEBI:29035"/>
    </cofactor>
</comment>
<comment type="function">
    <text evidence="17">NAD(P)H pyrophosphatase that hydrolyzes NADH into NMNH and AMP, and NADPH into NMNH and 2',5'-ADP. Has a marked preference for the reduced pyridine nucleotides. Does not show activity toward NAD-capped RNAs; the NAD-cap is an atypical cap present at the 5'-end of some RNAs.</text>
</comment>
<dbReference type="InterPro" id="IPR000086">
    <property type="entry name" value="NUDIX_hydrolase_dom"/>
</dbReference>
<keyword evidence="10" id="KW-0809">Transit peptide</keyword>
<evidence type="ECO:0000256" key="8">
    <source>
        <dbReference type="ARBA" id="ARBA00022842"/>
    </source>
</evidence>
<dbReference type="FunFam" id="3.90.79.10:FF:000059">
    <property type="entry name" value="Nucleoside diphosphate-linked moiety X motif 13"/>
    <property type="match status" value="1"/>
</dbReference>
<evidence type="ECO:0000256" key="18">
    <source>
        <dbReference type="ARBA" id="ARBA00074022"/>
    </source>
</evidence>
<dbReference type="AlphaFoldDB" id="A0AA41MSR7"/>
<evidence type="ECO:0000313" key="22">
    <source>
        <dbReference type="EMBL" id="MBZ3877504.1"/>
    </source>
</evidence>
<evidence type="ECO:0000256" key="2">
    <source>
        <dbReference type="ARBA" id="ARBA00001946"/>
    </source>
</evidence>
<comment type="catalytic activity">
    <reaction evidence="16">
        <text>NADH + H2O = reduced beta-nicotinamide D-ribonucleotide + AMP + 2 H(+)</text>
        <dbReference type="Rhea" id="RHEA:48868"/>
        <dbReference type="ChEBI" id="CHEBI:15377"/>
        <dbReference type="ChEBI" id="CHEBI:15378"/>
        <dbReference type="ChEBI" id="CHEBI:57945"/>
        <dbReference type="ChEBI" id="CHEBI:90832"/>
        <dbReference type="ChEBI" id="CHEBI:456215"/>
        <dbReference type="EC" id="3.6.1.22"/>
    </reaction>
    <physiologicalReaction direction="left-to-right" evidence="16">
        <dbReference type="Rhea" id="RHEA:48869"/>
    </physiologicalReaction>
</comment>
<evidence type="ECO:0000259" key="21">
    <source>
        <dbReference type="PROSITE" id="PS51462"/>
    </source>
</evidence>
<keyword evidence="13" id="KW-0464">Manganese</keyword>
<evidence type="ECO:0000256" key="17">
    <source>
        <dbReference type="ARBA" id="ARBA00059095"/>
    </source>
</evidence>
<evidence type="ECO:0000256" key="11">
    <source>
        <dbReference type="ARBA" id="ARBA00023027"/>
    </source>
</evidence>
<dbReference type="EMBL" id="JAATJV010297400">
    <property type="protein sequence ID" value="MBZ3877504.1"/>
    <property type="molecule type" value="Genomic_DNA"/>
</dbReference>
<evidence type="ECO:0000256" key="13">
    <source>
        <dbReference type="ARBA" id="ARBA00023211"/>
    </source>
</evidence>
<evidence type="ECO:0000256" key="6">
    <source>
        <dbReference type="ARBA" id="ARBA00022723"/>
    </source>
</evidence>
<name>A0AA41MSR7_SCICA</name>
<dbReference type="PANTHER" id="PTHR11383:SF3">
    <property type="entry name" value="NAD(P)H PYROPHOSPHATASE NUDT13, MITOCHONDRIAL"/>
    <property type="match status" value="1"/>
</dbReference>
<dbReference type="InterPro" id="IPR015376">
    <property type="entry name" value="Znr_NADH_PPase"/>
</dbReference>
<evidence type="ECO:0000256" key="1">
    <source>
        <dbReference type="ARBA" id="ARBA00001936"/>
    </source>
</evidence>
<gene>
    <name evidence="22" type="ORF">SUZIE_142985</name>
</gene>
<dbReference type="PANTHER" id="PTHR11383">
    <property type="entry name" value="NUCLEOSIDE DIPHOSPHATE-LINKED MOIETY X MOTIF 13"/>
    <property type="match status" value="1"/>
</dbReference>
<keyword evidence="7" id="KW-0378">Hydrolase</keyword>
<evidence type="ECO:0000256" key="19">
    <source>
        <dbReference type="ARBA" id="ARBA00080464"/>
    </source>
</evidence>
<reference evidence="22" key="1">
    <citation type="submission" date="2020-03" db="EMBL/GenBank/DDBJ databases">
        <title>Studies in the Genomics of Life Span.</title>
        <authorList>
            <person name="Glass D."/>
        </authorList>
    </citation>
    <scope>NUCLEOTIDE SEQUENCE</scope>
    <source>
        <strain evidence="22">SUZIE</strain>
        <tissue evidence="22">Muscle</tissue>
    </source>
</reference>